<dbReference type="EMBL" id="ML996242">
    <property type="protein sequence ID" value="KAF2729536.1"/>
    <property type="molecule type" value="Genomic_DNA"/>
</dbReference>
<gene>
    <name evidence="2" type="ORF">EJ04DRAFT_515848</name>
</gene>
<feature type="region of interest" description="Disordered" evidence="1">
    <location>
        <begin position="63"/>
        <end position="121"/>
    </location>
</feature>
<reference evidence="2" key="1">
    <citation type="journal article" date="2020" name="Stud. Mycol.">
        <title>101 Dothideomycetes genomes: a test case for predicting lifestyles and emergence of pathogens.</title>
        <authorList>
            <person name="Haridas S."/>
            <person name="Albert R."/>
            <person name="Binder M."/>
            <person name="Bloem J."/>
            <person name="Labutti K."/>
            <person name="Salamov A."/>
            <person name="Andreopoulos B."/>
            <person name="Baker S."/>
            <person name="Barry K."/>
            <person name="Bills G."/>
            <person name="Bluhm B."/>
            <person name="Cannon C."/>
            <person name="Castanera R."/>
            <person name="Culley D."/>
            <person name="Daum C."/>
            <person name="Ezra D."/>
            <person name="Gonzalez J."/>
            <person name="Henrissat B."/>
            <person name="Kuo A."/>
            <person name="Liang C."/>
            <person name="Lipzen A."/>
            <person name="Lutzoni F."/>
            <person name="Magnuson J."/>
            <person name="Mondo S."/>
            <person name="Nolan M."/>
            <person name="Ohm R."/>
            <person name="Pangilinan J."/>
            <person name="Park H.-J."/>
            <person name="Ramirez L."/>
            <person name="Alfaro M."/>
            <person name="Sun H."/>
            <person name="Tritt A."/>
            <person name="Yoshinaga Y."/>
            <person name="Zwiers L.-H."/>
            <person name="Turgeon B."/>
            <person name="Goodwin S."/>
            <person name="Spatafora J."/>
            <person name="Crous P."/>
            <person name="Grigoriev I."/>
        </authorList>
    </citation>
    <scope>NUCLEOTIDE SEQUENCE</scope>
    <source>
        <strain evidence="2">CBS 125425</strain>
    </source>
</reference>
<name>A0A9P4QRE2_9PLEO</name>
<feature type="compositionally biased region" description="Low complexity" evidence="1">
    <location>
        <begin position="108"/>
        <end position="121"/>
    </location>
</feature>
<keyword evidence="3" id="KW-1185">Reference proteome</keyword>
<evidence type="ECO:0000256" key="1">
    <source>
        <dbReference type="SAM" id="MobiDB-lite"/>
    </source>
</evidence>
<organism evidence="2 3">
    <name type="scientific">Polyplosphaeria fusca</name>
    <dbReference type="NCBI Taxonomy" id="682080"/>
    <lineage>
        <taxon>Eukaryota</taxon>
        <taxon>Fungi</taxon>
        <taxon>Dikarya</taxon>
        <taxon>Ascomycota</taxon>
        <taxon>Pezizomycotina</taxon>
        <taxon>Dothideomycetes</taxon>
        <taxon>Pleosporomycetidae</taxon>
        <taxon>Pleosporales</taxon>
        <taxon>Tetraplosphaeriaceae</taxon>
        <taxon>Polyplosphaeria</taxon>
    </lineage>
</organism>
<feature type="region of interest" description="Disordered" evidence="1">
    <location>
        <begin position="16"/>
        <end position="47"/>
    </location>
</feature>
<feature type="compositionally biased region" description="Pro residues" evidence="1">
    <location>
        <begin position="73"/>
        <end position="86"/>
    </location>
</feature>
<protein>
    <submittedName>
        <fullName evidence="2">Uncharacterized protein</fullName>
    </submittedName>
</protein>
<evidence type="ECO:0000313" key="2">
    <source>
        <dbReference type="EMBL" id="KAF2729536.1"/>
    </source>
</evidence>
<evidence type="ECO:0000313" key="3">
    <source>
        <dbReference type="Proteomes" id="UP000799444"/>
    </source>
</evidence>
<proteinExistence type="predicted"/>
<sequence length="121" mass="13249">MTPHLHINLRSLVANAKRVQDRRQGPKTGWGSQRRPPTCDNDITSHVAAPPHAYIQSAMYLSQPSSASHIPIHKPPPQSFPIPTTPNPFQFQNLSSSCPAPSPKKKPNSNNSNNNTSTPAR</sequence>
<accession>A0A9P4QRE2</accession>
<comment type="caution">
    <text evidence="2">The sequence shown here is derived from an EMBL/GenBank/DDBJ whole genome shotgun (WGS) entry which is preliminary data.</text>
</comment>
<dbReference type="Proteomes" id="UP000799444">
    <property type="component" value="Unassembled WGS sequence"/>
</dbReference>
<dbReference type="AlphaFoldDB" id="A0A9P4QRE2"/>